<evidence type="ECO:0000313" key="1">
    <source>
        <dbReference type="EMBL" id="SVC14405.1"/>
    </source>
</evidence>
<name>A0A382JRW7_9ZZZZ</name>
<accession>A0A382JRW7</accession>
<evidence type="ECO:0008006" key="2">
    <source>
        <dbReference type="Google" id="ProtNLM"/>
    </source>
</evidence>
<dbReference type="InterPro" id="IPR032466">
    <property type="entry name" value="Metal_Hydrolase"/>
</dbReference>
<proteinExistence type="predicted"/>
<gene>
    <name evidence="1" type="ORF">METZ01_LOCUS267259</name>
</gene>
<feature type="non-terminal residue" evidence="1">
    <location>
        <position position="434"/>
    </location>
</feature>
<dbReference type="InterPro" id="IPR050378">
    <property type="entry name" value="Metallo-dep_Hydrolases_sf"/>
</dbReference>
<dbReference type="AlphaFoldDB" id="A0A382JRW7"/>
<dbReference type="InterPro" id="IPR011059">
    <property type="entry name" value="Metal-dep_hydrolase_composite"/>
</dbReference>
<dbReference type="PANTHER" id="PTHR11647">
    <property type="entry name" value="HYDRANTOINASE/DIHYDROPYRIMIDINASE FAMILY MEMBER"/>
    <property type="match status" value="1"/>
</dbReference>
<dbReference type="GO" id="GO:0016812">
    <property type="term" value="F:hydrolase activity, acting on carbon-nitrogen (but not peptide) bonds, in cyclic amides"/>
    <property type="evidence" value="ECO:0007669"/>
    <property type="project" value="TreeGrafter"/>
</dbReference>
<dbReference type="Gene3D" id="3.20.20.140">
    <property type="entry name" value="Metal-dependent hydrolases"/>
    <property type="match status" value="1"/>
</dbReference>
<dbReference type="EMBL" id="UINC01075833">
    <property type="protein sequence ID" value="SVC14405.1"/>
    <property type="molecule type" value="Genomic_DNA"/>
</dbReference>
<dbReference type="PANTHER" id="PTHR11647:SF1">
    <property type="entry name" value="COLLAPSIN RESPONSE MEDIATOR PROTEIN"/>
    <property type="match status" value="1"/>
</dbReference>
<organism evidence="1">
    <name type="scientific">marine metagenome</name>
    <dbReference type="NCBI Taxonomy" id="408172"/>
    <lineage>
        <taxon>unclassified sequences</taxon>
        <taxon>metagenomes</taxon>
        <taxon>ecological metagenomes</taxon>
    </lineage>
</organism>
<feature type="non-terminal residue" evidence="1">
    <location>
        <position position="1"/>
    </location>
</feature>
<dbReference type="GO" id="GO:0005829">
    <property type="term" value="C:cytosol"/>
    <property type="evidence" value="ECO:0007669"/>
    <property type="project" value="TreeGrafter"/>
</dbReference>
<reference evidence="1" key="1">
    <citation type="submission" date="2018-05" db="EMBL/GenBank/DDBJ databases">
        <authorList>
            <person name="Lanie J.A."/>
            <person name="Ng W.-L."/>
            <person name="Kazmierczak K.M."/>
            <person name="Andrzejewski T.M."/>
            <person name="Davidsen T.M."/>
            <person name="Wayne K.J."/>
            <person name="Tettelin H."/>
            <person name="Glass J.I."/>
            <person name="Rusch D."/>
            <person name="Podicherti R."/>
            <person name="Tsui H.-C.T."/>
            <person name="Winkler M.E."/>
        </authorList>
    </citation>
    <scope>NUCLEOTIDE SEQUENCE</scope>
</reference>
<dbReference type="SUPFAM" id="SSF51338">
    <property type="entry name" value="Composite domain of metallo-dependent hydrolases"/>
    <property type="match status" value="1"/>
</dbReference>
<sequence>IVDANGNWLLQEGDNNWTLAIKDGKGELKSEETSLKLMNLNLSQDRISFSVKSDTILEKGVTRFNGNIANEEASGQVVYANGSQGYWSATFDALTNKRRKRPKKELASKLELVYPEGAYGLDSDVPNPRMVLIDDATIWTSGPKGILLEHDILFQDGKILKIAKNISLPRGNALIIDGKGKHVTPGLIDAHSHMAGESINEGFQNVTAEVRMRDVIDPNDVAIYRALAGGLTTINLLHGSANPIGGQNVVMKLRWGSFSDDLIFKSAPQGIKFALGENVKRKRSYGRYPETRMGVEQTIRDAFTAARDYKKTWNIYNKDVQLQRSSVPPRRDLELDALVEIMEGQRLVHSHSYRQDEILMLTRIAEDFGFTIGTFQHVLEGYKVAERLVEHGAGASTFSDWWAYKYEVIDAIPYNGTLMANAGVTVSFNSDSDE</sequence>
<protein>
    <recommendedName>
        <fullName evidence="2">Amidohydrolase-related domain-containing protein</fullName>
    </recommendedName>
</protein>
<dbReference type="SUPFAM" id="SSF51556">
    <property type="entry name" value="Metallo-dependent hydrolases"/>
    <property type="match status" value="1"/>
</dbReference>